<dbReference type="AlphaFoldDB" id="A0A4S8KZP2"/>
<dbReference type="PANTHER" id="PTHR39596:SF2">
    <property type="entry name" value="HET DOMAIN PROTEIN (AFU_ORTHOLOGUE AFUA_1G17550)-RELATED"/>
    <property type="match status" value="1"/>
</dbReference>
<name>A0A4S8KZP2_DENBC</name>
<dbReference type="OrthoDB" id="2426273at2759"/>
<keyword evidence="3" id="KW-1185">Reference proteome</keyword>
<feature type="compositionally biased region" description="Low complexity" evidence="1">
    <location>
        <begin position="32"/>
        <end position="44"/>
    </location>
</feature>
<sequence length="440" mass="49985">MSKAEESTVSQVADTNEAMKRSFRQILEVDEPSSPTSPTSQAPTKSVTLTMPQSSPDMPPRPEFTPFQVPNLCESSPYDGKDFWTYPERYGWIVHAKDACHHVLCPPRLCRHGMGNVEFLEKSETRLVRHPMLSRLDSKPVLASDKVAFLQAWLFFGLLTEVSNLCGLDLDIAAEFIIKDGLVSTTRLNGLPERWYEALARTGRVGDKTLMENILTFARHSCLMLSEEFVSEHTFRFQYTYTECRVLQSLQILVRIIGLHLLLHTYTPGFAATEEEGWEHNRISNSLTWSLYRSEGMDQLSDLARDDLEEQGWCESELDLLGPDELTFASLISRPRIRDHSHCGDVICDAYQTDEATYRTRHVKDGCSCDFVSVETDILTAALSEDKIPKLLITRDLKIQTISEPDYPYIALSHVCMLPLIARSYLVFIDLHLLLQGPMD</sequence>
<dbReference type="PANTHER" id="PTHR39596">
    <property type="match status" value="1"/>
</dbReference>
<dbReference type="Proteomes" id="UP000297245">
    <property type="component" value="Unassembled WGS sequence"/>
</dbReference>
<feature type="region of interest" description="Disordered" evidence="1">
    <location>
        <begin position="1"/>
        <end position="66"/>
    </location>
</feature>
<evidence type="ECO:0000313" key="2">
    <source>
        <dbReference type="EMBL" id="THU81554.1"/>
    </source>
</evidence>
<evidence type="ECO:0000313" key="3">
    <source>
        <dbReference type="Proteomes" id="UP000297245"/>
    </source>
</evidence>
<protein>
    <submittedName>
        <fullName evidence="2">Uncharacterized protein</fullName>
    </submittedName>
</protein>
<dbReference type="EMBL" id="ML179799">
    <property type="protein sequence ID" value="THU81554.1"/>
    <property type="molecule type" value="Genomic_DNA"/>
</dbReference>
<accession>A0A4S8KZP2</accession>
<evidence type="ECO:0000256" key="1">
    <source>
        <dbReference type="SAM" id="MobiDB-lite"/>
    </source>
</evidence>
<proteinExistence type="predicted"/>
<feature type="compositionally biased region" description="Polar residues" evidence="1">
    <location>
        <begin position="45"/>
        <end position="56"/>
    </location>
</feature>
<organism evidence="2 3">
    <name type="scientific">Dendrothele bispora (strain CBS 962.96)</name>
    <dbReference type="NCBI Taxonomy" id="1314807"/>
    <lineage>
        <taxon>Eukaryota</taxon>
        <taxon>Fungi</taxon>
        <taxon>Dikarya</taxon>
        <taxon>Basidiomycota</taxon>
        <taxon>Agaricomycotina</taxon>
        <taxon>Agaricomycetes</taxon>
        <taxon>Agaricomycetidae</taxon>
        <taxon>Agaricales</taxon>
        <taxon>Agaricales incertae sedis</taxon>
        <taxon>Dendrothele</taxon>
    </lineage>
</organism>
<reference evidence="2 3" key="1">
    <citation type="journal article" date="2019" name="Nat. Ecol. Evol.">
        <title>Megaphylogeny resolves global patterns of mushroom evolution.</title>
        <authorList>
            <person name="Varga T."/>
            <person name="Krizsan K."/>
            <person name="Foldi C."/>
            <person name="Dima B."/>
            <person name="Sanchez-Garcia M."/>
            <person name="Sanchez-Ramirez S."/>
            <person name="Szollosi G.J."/>
            <person name="Szarkandi J.G."/>
            <person name="Papp V."/>
            <person name="Albert L."/>
            <person name="Andreopoulos W."/>
            <person name="Angelini C."/>
            <person name="Antonin V."/>
            <person name="Barry K.W."/>
            <person name="Bougher N.L."/>
            <person name="Buchanan P."/>
            <person name="Buyck B."/>
            <person name="Bense V."/>
            <person name="Catcheside P."/>
            <person name="Chovatia M."/>
            <person name="Cooper J."/>
            <person name="Damon W."/>
            <person name="Desjardin D."/>
            <person name="Finy P."/>
            <person name="Geml J."/>
            <person name="Haridas S."/>
            <person name="Hughes K."/>
            <person name="Justo A."/>
            <person name="Karasinski D."/>
            <person name="Kautmanova I."/>
            <person name="Kiss B."/>
            <person name="Kocsube S."/>
            <person name="Kotiranta H."/>
            <person name="LaButti K.M."/>
            <person name="Lechner B.E."/>
            <person name="Liimatainen K."/>
            <person name="Lipzen A."/>
            <person name="Lukacs Z."/>
            <person name="Mihaltcheva S."/>
            <person name="Morgado L.N."/>
            <person name="Niskanen T."/>
            <person name="Noordeloos M.E."/>
            <person name="Ohm R.A."/>
            <person name="Ortiz-Santana B."/>
            <person name="Ovrebo C."/>
            <person name="Racz N."/>
            <person name="Riley R."/>
            <person name="Savchenko A."/>
            <person name="Shiryaev A."/>
            <person name="Soop K."/>
            <person name="Spirin V."/>
            <person name="Szebenyi C."/>
            <person name="Tomsovsky M."/>
            <person name="Tulloss R.E."/>
            <person name="Uehling J."/>
            <person name="Grigoriev I.V."/>
            <person name="Vagvolgyi C."/>
            <person name="Papp T."/>
            <person name="Martin F.M."/>
            <person name="Miettinen O."/>
            <person name="Hibbett D.S."/>
            <person name="Nagy L.G."/>
        </authorList>
    </citation>
    <scope>NUCLEOTIDE SEQUENCE [LARGE SCALE GENOMIC DNA]</scope>
    <source>
        <strain evidence="2 3">CBS 962.96</strain>
    </source>
</reference>
<gene>
    <name evidence="2" type="ORF">K435DRAFT_936145</name>
</gene>